<feature type="compositionally biased region" description="Low complexity" evidence="1">
    <location>
        <begin position="243"/>
        <end position="301"/>
    </location>
</feature>
<organism evidence="3 4">
    <name type="scientific">Angustibacter luteus</name>
    <dbReference type="NCBI Taxonomy" id="658456"/>
    <lineage>
        <taxon>Bacteria</taxon>
        <taxon>Bacillati</taxon>
        <taxon>Actinomycetota</taxon>
        <taxon>Actinomycetes</taxon>
        <taxon>Kineosporiales</taxon>
        <taxon>Kineosporiaceae</taxon>
    </lineage>
</organism>
<evidence type="ECO:0000256" key="2">
    <source>
        <dbReference type="SAM" id="SignalP"/>
    </source>
</evidence>
<name>A0ABW1JJ51_9ACTN</name>
<evidence type="ECO:0000313" key="4">
    <source>
        <dbReference type="Proteomes" id="UP001596189"/>
    </source>
</evidence>
<comment type="caution">
    <text evidence="3">The sequence shown here is derived from an EMBL/GenBank/DDBJ whole genome shotgun (WGS) entry which is preliminary data.</text>
</comment>
<accession>A0ABW1JJ51</accession>
<feature type="signal peptide" evidence="2">
    <location>
        <begin position="1"/>
        <end position="16"/>
    </location>
</feature>
<reference evidence="4" key="1">
    <citation type="journal article" date="2019" name="Int. J. Syst. Evol. Microbiol.">
        <title>The Global Catalogue of Microorganisms (GCM) 10K type strain sequencing project: providing services to taxonomists for standard genome sequencing and annotation.</title>
        <authorList>
            <consortium name="The Broad Institute Genomics Platform"/>
            <consortium name="The Broad Institute Genome Sequencing Center for Infectious Disease"/>
            <person name="Wu L."/>
            <person name="Ma J."/>
        </authorList>
    </citation>
    <scope>NUCLEOTIDE SEQUENCE [LARGE SCALE GENOMIC DNA]</scope>
    <source>
        <strain evidence="4">KACC 14249</strain>
    </source>
</reference>
<protein>
    <recommendedName>
        <fullName evidence="5">Right handed beta helix domain-containing protein</fullName>
    </recommendedName>
</protein>
<evidence type="ECO:0008006" key="5">
    <source>
        <dbReference type="Google" id="ProtNLM"/>
    </source>
</evidence>
<proteinExistence type="predicted"/>
<dbReference type="EMBL" id="JBHSRD010000009">
    <property type="protein sequence ID" value="MFC6009422.1"/>
    <property type="molecule type" value="Genomic_DNA"/>
</dbReference>
<keyword evidence="4" id="KW-1185">Reference proteome</keyword>
<evidence type="ECO:0000313" key="3">
    <source>
        <dbReference type="EMBL" id="MFC6009422.1"/>
    </source>
</evidence>
<evidence type="ECO:0000256" key="1">
    <source>
        <dbReference type="SAM" id="MobiDB-lite"/>
    </source>
</evidence>
<sequence>MAAVAVVVAMLSSIWAASGNVAFGGPTTTFADGFDRTVQHGLGSAEQGGAWQLGGSSAGTSVASGAAHLALATGAGVDAELKSVTTASTDLLSTLAIARPNTKGGGTYVTFVGRRVGRDQYSAVLRYRSDGQLALSLFGGPPVSTSNLGGVIVPGATAAAQTPLVVRLSVQGLSPTKLAAKAWPVGAPEPAAWMVSRSDNRASLQRAGSVGLSVYQSSGSPGGQDVVVSDFRSRGTGTPVPEPTATTTAPTTTTTAPKPTTSTTTAKPTTTTTAPKPTTSTTTAKPTTSTTTTATPTTTTAPAPPSGGRPGASNTGVPAGTALTVHQGDLTITTAGAVVQGLDVRGFVKISAANVTFKNSVVRGRPIAGQTAALVSSNSPGVVISDVELAQATAQPGVDGLKGYGFTARRLNIHAVNDTVQIYGSNTSLTASWLHDNLHYVSDPTWGGKGSHDDSIQVQGGSNIKLTGNALSGAYNAGLMVTQDVAATRNLTFTGNWADGGGCTVNIAEKSYGPLQGLVVNSNRFGRNTRVADCPVITPATTPMVADGNVYDDNGQPARIRRNG</sequence>
<dbReference type="SUPFAM" id="SSF51126">
    <property type="entry name" value="Pectin lyase-like"/>
    <property type="match status" value="1"/>
</dbReference>
<feature type="region of interest" description="Disordered" evidence="1">
    <location>
        <begin position="213"/>
        <end position="317"/>
    </location>
</feature>
<dbReference type="InterPro" id="IPR011050">
    <property type="entry name" value="Pectin_lyase_fold/virulence"/>
</dbReference>
<keyword evidence="2" id="KW-0732">Signal</keyword>
<dbReference type="RefSeq" id="WP_345714498.1">
    <property type="nucleotide sequence ID" value="NZ_BAABFP010000001.1"/>
</dbReference>
<feature type="chain" id="PRO_5045378404" description="Right handed beta helix domain-containing protein" evidence="2">
    <location>
        <begin position="17"/>
        <end position="564"/>
    </location>
</feature>
<gene>
    <name evidence="3" type="ORF">ACFQDO_20000</name>
</gene>
<dbReference type="Proteomes" id="UP001596189">
    <property type="component" value="Unassembled WGS sequence"/>
</dbReference>